<name>A0A8S5MKC4_9CAUD</name>
<accession>A0A8S5MKC4</accession>
<evidence type="ECO:0000313" key="1">
    <source>
        <dbReference type="EMBL" id="DAD82692.1"/>
    </source>
</evidence>
<dbReference type="EMBL" id="BK014923">
    <property type="protein sequence ID" value="DAD82692.1"/>
    <property type="molecule type" value="Genomic_DNA"/>
</dbReference>
<organism evidence="1">
    <name type="scientific">Siphoviridae sp. ctrpg19</name>
    <dbReference type="NCBI Taxonomy" id="2826481"/>
    <lineage>
        <taxon>Viruses</taxon>
        <taxon>Duplodnaviria</taxon>
        <taxon>Heunggongvirae</taxon>
        <taxon>Uroviricota</taxon>
        <taxon>Caudoviricetes</taxon>
    </lineage>
</organism>
<proteinExistence type="predicted"/>
<reference evidence="1" key="1">
    <citation type="journal article" date="2021" name="Proc. Natl. Acad. Sci. U.S.A.">
        <title>A Catalog of Tens of Thousands of Viruses from Human Metagenomes Reveals Hidden Associations with Chronic Diseases.</title>
        <authorList>
            <person name="Tisza M.J."/>
            <person name="Buck C.B."/>
        </authorList>
    </citation>
    <scope>NUCLEOTIDE SEQUENCE</scope>
    <source>
        <strain evidence="1">Ctrpg19</strain>
    </source>
</reference>
<sequence>MIWIKTERRLQKFDSVRIEESRFKVYLYVAKIFDSDKNSFSTIEFLKDNIADVMNYITEKVLAPVPNSIIDLEELNKIIEEF</sequence>
<protein>
    <submittedName>
        <fullName evidence="1">Uncharacterized protein</fullName>
    </submittedName>
</protein>